<dbReference type="EMBL" id="BGPR01000114">
    <property type="protein sequence ID" value="GBL95691.1"/>
    <property type="molecule type" value="Genomic_DNA"/>
</dbReference>
<gene>
    <name evidence="1" type="ORF">AVEN_652_1</name>
</gene>
<dbReference type="AlphaFoldDB" id="A0A4Y2BTY3"/>
<keyword evidence="2" id="KW-1185">Reference proteome</keyword>
<name>A0A4Y2BTY3_ARAVE</name>
<sequence length="98" mass="11417">MQLQAEYRSNGNPSTKLEIILQLQEMLREHNPYIRTFKSAVENIHSTEYQIIIDSDKRPSSEDARRFNLSECNEVAVLIAGEEHGKRHERFRLSSSDL</sequence>
<protein>
    <submittedName>
        <fullName evidence="1">Uncharacterized protein</fullName>
    </submittedName>
</protein>
<evidence type="ECO:0000313" key="1">
    <source>
        <dbReference type="EMBL" id="GBL95691.1"/>
    </source>
</evidence>
<reference evidence="1 2" key="1">
    <citation type="journal article" date="2019" name="Sci. Rep.">
        <title>Orb-weaving spider Araneus ventricosus genome elucidates the spidroin gene catalogue.</title>
        <authorList>
            <person name="Kono N."/>
            <person name="Nakamura H."/>
            <person name="Ohtoshi R."/>
            <person name="Moran D.A.P."/>
            <person name="Shinohara A."/>
            <person name="Yoshida Y."/>
            <person name="Fujiwara M."/>
            <person name="Mori M."/>
            <person name="Tomita M."/>
            <person name="Arakawa K."/>
        </authorList>
    </citation>
    <scope>NUCLEOTIDE SEQUENCE [LARGE SCALE GENOMIC DNA]</scope>
</reference>
<dbReference type="Proteomes" id="UP000499080">
    <property type="component" value="Unassembled WGS sequence"/>
</dbReference>
<dbReference type="OrthoDB" id="10051381at2759"/>
<proteinExistence type="predicted"/>
<evidence type="ECO:0000313" key="2">
    <source>
        <dbReference type="Proteomes" id="UP000499080"/>
    </source>
</evidence>
<accession>A0A4Y2BTY3</accession>
<comment type="caution">
    <text evidence="1">The sequence shown here is derived from an EMBL/GenBank/DDBJ whole genome shotgun (WGS) entry which is preliminary data.</text>
</comment>
<organism evidence="1 2">
    <name type="scientific">Araneus ventricosus</name>
    <name type="common">Orbweaver spider</name>
    <name type="synonym">Epeira ventricosa</name>
    <dbReference type="NCBI Taxonomy" id="182803"/>
    <lineage>
        <taxon>Eukaryota</taxon>
        <taxon>Metazoa</taxon>
        <taxon>Ecdysozoa</taxon>
        <taxon>Arthropoda</taxon>
        <taxon>Chelicerata</taxon>
        <taxon>Arachnida</taxon>
        <taxon>Araneae</taxon>
        <taxon>Araneomorphae</taxon>
        <taxon>Entelegynae</taxon>
        <taxon>Araneoidea</taxon>
        <taxon>Araneidae</taxon>
        <taxon>Araneus</taxon>
    </lineage>
</organism>